<accession>A0A060AH61</accession>
<dbReference type="KEGG" id="vg:19686945"/>
<organism evidence="1 2">
    <name type="scientific">Cronobacter phage CR8</name>
    <dbReference type="NCBI Taxonomy" id="1327934"/>
    <lineage>
        <taxon>Viruses</taxon>
        <taxon>Duplodnaviria</taxon>
        <taxon>Heunggongvirae</taxon>
        <taxon>Uroviricota</taxon>
        <taxon>Caudoviricetes</taxon>
        <taxon>Vequintavirinae</taxon>
        <taxon>Certrevirus</taxon>
        <taxon>Certrevirus CR8</taxon>
    </lineage>
</organism>
<dbReference type="RefSeq" id="YP_009042431.1">
    <property type="nucleotide sequence ID" value="NC_024354.1"/>
</dbReference>
<name>A0A060AH61_9CAUD</name>
<sequence length="197" mass="22737">MKYPMNLQLVRDATNWWGLWFETKKVPALVDPDVMSHTCPPGVHDSRLYGKYPDTVVASAEQSFLQLEKEGKLKPGRWMALTPCYRDEPILDETHLPVFLKLELMKLSDDSNFYTRADALWIAGKMQKFLREFYALPTEVIETEDGFDVMYEDLELGSYGVRKTMTGKSYVYGTGLAEPRTSIALERFQHKCETTFD</sequence>
<proteinExistence type="predicted"/>
<protein>
    <submittedName>
        <fullName evidence="1">Uncharacterized protein</fullName>
    </submittedName>
</protein>
<dbReference type="Gene3D" id="3.30.930.10">
    <property type="entry name" value="Bira Bifunctional Protein, Domain 2"/>
    <property type="match status" value="1"/>
</dbReference>
<evidence type="ECO:0000313" key="1">
    <source>
        <dbReference type="EMBL" id="AIA64724.1"/>
    </source>
</evidence>
<dbReference type="GeneID" id="19686945"/>
<evidence type="ECO:0000313" key="2">
    <source>
        <dbReference type="Proteomes" id="UP000026984"/>
    </source>
</evidence>
<reference evidence="1 2" key="1">
    <citation type="submission" date="2013-04" db="EMBL/GenBank/DDBJ databases">
        <title>Complete Genome Sequence of Cronobacter sakazakii Bacteriophage CR8.</title>
        <authorList>
            <person name="Kim Y."/>
            <person name="Shin H."/>
            <person name="Ryu S."/>
        </authorList>
    </citation>
    <scope>NUCLEOTIDE SEQUENCE [LARGE SCALE GENOMIC DNA]</scope>
</reference>
<gene>
    <name evidence="1" type="ORF">CR8_194</name>
</gene>
<dbReference type="EMBL" id="KC954774">
    <property type="protein sequence ID" value="AIA64724.1"/>
    <property type="molecule type" value="Genomic_DNA"/>
</dbReference>
<dbReference type="Proteomes" id="UP000026984">
    <property type="component" value="Segment"/>
</dbReference>
<keyword evidence="2" id="KW-1185">Reference proteome</keyword>
<dbReference type="InterPro" id="IPR045864">
    <property type="entry name" value="aa-tRNA-synth_II/BPL/LPL"/>
</dbReference>